<evidence type="ECO:0000259" key="3">
    <source>
        <dbReference type="PROSITE" id="PS51736"/>
    </source>
</evidence>
<dbReference type="InterPro" id="IPR038109">
    <property type="entry name" value="DNA_bind_recomb_sf"/>
</dbReference>
<dbReference type="InterPro" id="IPR025827">
    <property type="entry name" value="Zn_ribbon_recom_dom"/>
</dbReference>
<dbReference type="PROSITE" id="PS51737">
    <property type="entry name" value="RECOMBINASE_DNA_BIND"/>
    <property type="match status" value="1"/>
</dbReference>
<organism evidence="5 6">
    <name type="scientific">Paenibacillus contaminans</name>
    <dbReference type="NCBI Taxonomy" id="450362"/>
    <lineage>
        <taxon>Bacteria</taxon>
        <taxon>Bacillati</taxon>
        <taxon>Bacillota</taxon>
        <taxon>Bacilli</taxon>
        <taxon>Bacillales</taxon>
        <taxon>Paenibacillaceae</taxon>
        <taxon>Paenibacillus</taxon>
    </lineage>
</organism>
<dbReference type="Pfam" id="PF13408">
    <property type="entry name" value="Zn_ribbon_recom"/>
    <property type="match status" value="1"/>
</dbReference>
<gene>
    <name evidence="5" type="ORF">DQG23_00025</name>
</gene>
<keyword evidence="6" id="KW-1185">Reference proteome</keyword>
<evidence type="ECO:0000256" key="1">
    <source>
        <dbReference type="SAM" id="Coils"/>
    </source>
</evidence>
<dbReference type="Gene3D" id="3.90.1750.20">
    <property type="entry name" value="Putative Large Serine Recombinase, Chain B, Domain 2"/>
    <property type="match status" value="1"/>
</dbReference>
<evidence type="ECO:0000313" key="5">
    <source>
        <dbReference type="EMBL" id="RAV22642.1"/>
    </source>
</evidence>
<accession>A0A329MSW0</accession>
<dbReference type="SMART" id="SM00857">
    <property type="entry name" value="Resolvase"/>
    <property type="match status" value="1"/>
</dbReference>
<dbReference type="PROSITE" id="PS51736">
    <property type="entry name" value="RECOMBINASES_3"/>
    <property type="match status" value="1"/>
</dbReference>
<dbReference type="Proteomes" id="UP000250369">
    <property type="component" value="Unassembled WGS sequence"/>
</dbReference>
<feature type="region of interest" description="Disordered" evidence="2">
    <location>
        <begin position="616"/>
        <end position="639"/>
    </location>
</feature>
<proteinExistence type="predicted"/>
<dbReference type="GO" id="GO:0000150">
    <property type="term" value="F:DNA strand exchange activity"/>
    <property type="evidence" value="ECO:0007669"/>
    <property type="project" value="InterPro"/>
</dbReference>
<evidence type="ECO:0008006" key="7">
    <source>
        <dbReference type="Google" id="ProtNLM"/>
    </source>
</evidence>
<evidence type="ECO:0000256" key="2">
    <source>
        <dbReference type="SAM" id="MobiDB-lite"/>
    </source>
</evidence>
<name>A0A329MSW0_9BACL</name>
<dbReference type="OrthoDB" id="9769353at2"/>
<protein>
    <recommendedName>
        <fullName evidence="7">Recombinase family protein</fullName>
    </recommendedName>
</protein>
<evidence type="ECO:0000259" key="4">
    <source>
        <dbReference type="PROSITE" id="PS51737"/>
    </source>
</evidence>
<dbReference type="EMBL" id="QMFB01000001">
    <property type="protein sequence ID" value="RAV22642.1"/>
    <property type="molecule type" value="Genomic_DNA"/>
</dbReference>
<dbReference type="InterPro" id="IPR011109">
    <property type="entry name" value="DNA_bind_recombinase_dom"/>
</dbReference>
<dbReference type="Pfam" id="PF07508">
    <property type="entry name" value="Recombinase"/>
    <property type="match status" value="1"/>
</dbReference>
<dbReference type="GO" id="GO:0003677">
    <property type="term" value="F:DNA binding"/>
    <property type="evidence" value="ECO:0007669"/>
    <property type="project" value="InterPro"/>
</dbReference>
<feature type="domain" description="Recombinase" evidence="4">
    <location>
        <begin position="163"/>
        <end position="319"/>
    </location>
</feature>
<sequence>MVKELTAGYVRISVDRNHDKVSDDQQKNAIQRFIEEKQLTFFRFYEDLDVSGGDMVNRLGFDQLLEEIEKYNIKNVVFYDLSRYTRNIVDYFNMTIELQKKGVKLFSTEEREAIDLVNWNDSSTNYTFKALINHMNLAKVKKDVSNAMKLIAQSGLSVGGPPPFAMTKVEVQTSKGMKKKFAPGDPEKVELVKLIYKMYVEDKMTTLEIVKHLNDKYPHLVSQKIAIKFRKDPYYTEEGVQSMWNHSTVRRVLCNPLYTGYMVSRRRVRENKKKHIANAEENWVWSYNFQNGLEPDFETIIPYDYWKKAQEIRLGRNKKKGKIYEKKRDSSLYLLSGLLHCGCCKRKMVGKPDRKKNGKQYFFYACKTPWSAPDVCDNKSLIQTKDVDKEVMKIFGNTMNIFNLLKYIRSTIEEEAKSQGDYLKQVTQIDSRISVLSEQQETLIGRLSDPELKVKALIDKFYMQINKMEEDIQTLKDEKEELLNSKGVSKKIDFKELVGLLLKSPDYLDRENAPIIRRHLEQVVERVILDKEQITIRLKIAKKVEVTVLQKELYNQKLRELSSPTGRVSKQKIETAKDAYLIRLLATMWDKYEFEGQEAKMLDLVIRTLEMRFNNNDPDDDPNGGLPLHLNINPESDFESPHEQEALLQGDSLPVSSYLPECIRVRAAFTERSRHRAFVPVRR</sequence>
<dbReference type="SUPFAM" id="SSF53041">
    <property type="entry name" value="Resolvase-like"/>
    <property type="match status" value="1"/>
</dbReference>
<feature type="domain" description="Resolvase/invertase-type recombinase catalytic" evidence="3">
    <location>
        <begin position="5"/>
        <end position="155"/>
    </location>
</feature>
<keyword evidence="1" id="KW-0175">Coiled coil</keyword>
<dbReference type="RefSeq" id="WP_113028753.1">
    <property type="nucleotide sequence ID" value="NZ_QMFB01000001.1"/>
</dbReference>
<comment type="caution">
    <text evidence="5">The sequence shown here is derived from an EMBL/GenBank/DDBJ whole genome shotgun (WGS) entry which is preliminary data.</text>
</comment>
<dbReference type="Pfam" id="PF00239">
    <property type="entry name" value="Resolvase"/>
    <property type="match status" value="1"/>
</dbReference>
<feature type="coiled-coil region" evidence="1">
    <location>
        <begin position="458"/>
        <end position="485"/>
    </location>
</feature>
<dbReference type="Gene3D" id="3.40.50.1390">
    <property type="entry name" value="Resolvase, N-terminal catalytic domain"/>
    <property type="match status" value="1"/>
</dbReference>
<dbReference type="PANTHER" id="PTHR30461">
    <property type="entry name" value="DNA-INVERTASE FROM LAMBDOID PROPHAGE"/>
    <property type="match status" value="1"/>
</dbReference>
<dbReference type="InterPro" id="IPR006119">
    <property type="entry name" value="Resolv_N"/>
</dbReference>
<evidence type="ECO:0000313" key="6">
    <source>
        <dbReference type="Proteomes" id="UP000250369"/>
    </source>
</evidence>
<dbReference type="PANTHER" id="PTHR30461:SF23">
    <property type="entry name" value="DNA RECOMBINASE-RELATED"/>
    <property type="match status" value="1"/>
</dbReference>
<dbReference type="AlphaFoldDB" id="A0A329MSW0"/>
<dbReference type="InterPro" id="IPR036162">
    <property type="entry name" value="Resolvase-like_N_sf"/>
</dbReference>
<reference evidence="5 6" key="1">
    <citation type="journal article" date="2009" name="Int. J. Syst. Evol. Microbiol.">
        <title>Paenibacillus contaminans sp. nov., isolated from a contaminated laboratory plate.</title>
        <authorList>
            <person name="Chou J.H."/>
            <person name="Lee J.H."/>
            <person name="Lin M.C."/>
            <person name="Chang P.S."/>
            <person name="Arun A.B."/>
            <person name="Young C.C."/>
            <person name="Chen W.M."/>
        </authorList>
    </citation>
    <scope>NUCLEOTIDE SEQUENCE [LARGE SCALE GENOMIC DNA]</scope>
    <source>
        <strain evidence="5 6">CKOBP-6</strain>
    </source>
</reference>
<dbReference type="CDD" id="cd00338">
    <property type="entry name" value="Ser_Recombinase"/>
    <property type="match status" value="1"/>
</dbReference>
<dbReference type="InterPro" id="IPR050639">
    <property type="entry name" value="SSR_resolvase"/>
</dbReference>